<feature type="region of interest" description="Disordered" evidence="1">
    <location>
        <begin position="499"/>
        <end position="525"/>
    </location>
</feature>
<dbReference type="EMBL" id="WUBL01000034">
    <property type="protein sequence ID" value="KAF2969572.1"/>
    <property type="molecule type" value="Genomic_DNA"/>
</dbReference>
<evidence type="ECO:0000313" key="3">
    <source>
        <dbReference type="Proteomes" id="UP000481858"/>
    </source>
</evidence>
<evidence type="ECO:0000313" key="2">
    <source>
        <dbReference type="EMBL" id="KAF2969572.1"/>
    </source>
</evidence>
<accession>A0A7C8MND7</accession>
<protein>
    <submittedName>
        <fullName evidence="2">Uncharacterized protein</fullName>
    </submittedName>
</protein>
<name>A0A7C8MND7_9PEZI</name>
<dbReference type="InParanoid" id="A0A7C8MND7"/>
<sequence>MSGRATRDAEQVVIGPAIWLICGSVWACKEISAAMKEITWPTLPMEIHEGNVPVPSVAEGQVDMQKLDLTDGYHFGDGITLYIHVEDSFTDTTSCGLLCCATIKDGDFYSHHFSRIGGLVTATNTLHSSQFGISTAHGVLDHPWWHKRFTKRSSTTKWDCQSVASADSQDEDDLGRDSLYDDQEGLYAESLIARDINPHTPFQFDNNATGEGYRDPQLVSRWRNVGRHGLLSFLEASITAENNFRFHNDPETLADHAMIQLESPQETGSRSWNNKYHPRKAPAEGSIDITTHMSNSDLTEGAVSIICEASSPLDGYLLPGSTCLAMSGRMFTLRKLKTATPLARGVSGSWVARGTALCGMVIAVANLEPYVYMMRAEDLISNLEASSSSIETIEVLNTQSRKPKCETDRTVLQRGDSRKSQRRPATAITYSEVSADEHLPITTIKRGLSTRLRGLGGSWSHGVAKNDFCPKLKPRRKRQMYSLLSDIFSTKVEEIIQSADRGTNDTKRISEVRRPSADSSRTLVTSESDGTRELEYIFLRSTTSAPAITFRHGPIRLHKLDFVSRQEANINMDSPEYDIALSRTARRWHSGNYEDQQERFVDTDEIEDLVDCDTTSEDSISSSHVWNMLPDLTAQACSSKCDYGYELKDIARGSGNVLSKGSVGKLSFEVMSELTGGPDFTGNSDEICRGEYAQGIMT</sequence>
<keyword evidence="3" id="KW-1185">Reference proteome</keyword>
<organism evidence="2 3">
    <name type="scientific">Xylaria multiplex</name>
    <dbReference type="NCBI Taxonomy" id="323545"/>
    <lineage>
        <taxon>Eukaryota</taxon>
        <taxon>Fungi</taxon>
        <taxon>Dikarya</taxon>
        <taxon>Ascomycota</taxon>
        <taxon>Pezizomycotina</taxon>
        <taxon>Sordariomycetes</taxon>
        <taxon>Xylariomycetidae</taxon>
        <taxon>Xylariales</taxon>
        <taxon>Xylariaceae</taxon>
        <taxon>Xylaria</taxon>
    </lineage>
</organism>
<comment type="caution">
    <text evidence="2">The sequence shown here is derived from an EMBL/GenBank/DDBJ whole genome shotgun (WGS) entry which is preliminary data.</text>
</comment>
<dbReference type="OrthoDB" id="4395072at2759"/>
<feature type="compositionally biased region" description="Basic and acidic residues" evidence="1">
    <location>
        <begin position="502"/>
        <end position="516"/>
    </location>
</feature>
<evidence type="ECO:0000256" key="1">
    <source>
        <dbReference type="SAM" id="MobiDB-lite"/>
    </source>
</evidence>
<dbReference type="AlphaFoldDB" id="A0A7C8MND7"/>
<proteinExistence type="predicted"/>
<gene>
    <name evidence="2" type="ORF">GQX73_g4030</name>
</gene>
<dbReference type="Proteomes" id="UP000481858">
    <property type="component" value="Unassembled WGS sequence"/>
</dbReference>
<reference evidence="2 3" key="1">
    <citation type="submission" date="2019-12" db="EMBL/GenBank/DDBJ databases">
        <title>Draft genome sequence of the ascomycete Xylaria multiplex DSM 110363.</title>
        <authorList>
            <person name="Buettner E."/>
            <person name="Kellner H."/>
        </authorList>
    </citation>
    <scope>NUCLEOTIDE SEQUENCE [LARGE SCALE GENOMIC DNA]</scope>
    <source>
        <strain evidence="2 3">DSM 110363</strain>
    </source>
</reference>